<dbReference type="SUPFAM" id="SSF56815">
    <property type="entry name" value="Sec1/munc18-like (SM) proteins"/>
    <property type="match status" value="1"/>
</dbReference>
<dbReference type="GO" id="GO:0005628">
    <property type="term" value="C:prospore membrane"/>
    <property type="evidence" value="ECO:0007669"/>
    <property type="project" value="EnsemblFungi"/>
</dbReference>
<evidence type="ECO:0000313" key="3">
    <source>
        <dbReference type="EMBL" id="EMR08739.1"/>
    </source>
</evidence>
<dbReference type="Proteomes" id="UP000011958">
    <property type="component" value="Unassembled WGS sequence"/>
</dbReference>
<dbReference type="STRING" id="1069680.M7PE42"/>
<name>M7PE42_PNEMU</name>
<feature type="region of interest" description="Disordered" evidence="2">
    <location>
        <begin position="620"/>
        <end position="682"/>
    </location>
</feature>
<dbReference type="GO" id="GO:0016192">
    <property type="term" value="P:vesicle-mediated transport"/>
    <property type="evidence" value="ECO:0007669"/>
    <property type="project" value="InterPro"/>
</dbReference>
<evidence type="ECO:0008006" key="5">
    <source>
        <dbReference type="Google" id="ProtNLM"/>
    </source>
</evidence>
<feature type="compositionally biased region" description="Basic and acidic residues" evidence="2">
    <location>
        <begin position="629"/>
        <end position="641"/>
    </location>
</feature>
<dbReference type="eggNOG" id="KOG1300">
    <property type="taxonomic scope" value="Eukaryota"/>
</dbReference>
<dbReference type="InterPro" id="IPR027482">
    <property type="entry name" value="Sec1-like_dom2"/>
</dbReference>
<dbReference type="InterPro" id="IPR036045">
    <property type="entry name" value="Sec1-like_sf"/>
</dbReference>
<dbReference type="EMBL" id="AFWA02000014">
    <property type="protein sequence ID" value="EMR08739.1"/>
    <property type="molecule type" value="Genomic_DNA"/>
</dbReference>
<sequence length="682" mass="78558">MSLIDIVREHFIVSLRSIQPKIKWKIVIVDNESSEIINNVMNLNDFLEENVTSVEFIEQKRQANATLEAIYFVSPKYDTIKHILNDTSKEEKMYSAIHLFFISGLSGKLAKKLTESSKTTPIKTTNEMYLDFYPFESKVVTFRNSFSFLTLYNPFCTELINMETHNLAKKLASVCITLGELPTIRYYSQPSTNSSNPHFCTKIAELLQEQLDNYKKSNNNFPRESSRPKSVLFIIDRTFDICAPIVHEFTYQAMANDLLPIKNGKQYKYQINNSEKAETKEAVLTETDSIWAEIRHQHIRDAIDKLMGDFNKFYAENSDFNDNKKNTSLSDMKNMLYSLPHFQEMRDKYSLHISIVYECMKIFEEHKLFSVGVIEQNCATGLTSEGKVPKTVLEEMIPLLDDSSLSKTDKIRLIMLYIIYKNGIFEGDLDKLSKHSNLSPKDVSVLKNLECLGVRVIKPLNDTKPRRKPILETKNNDENSYELSRFTPLCKTLIEKYINGNLSYALFPSTKDVCEKTQNISLIHGSLRTGKPTWAKKNDLVSESAQRILIFIVGGATYSESRICYELSKTHDRDIILITTNMITTKKWLQNLSMLKLPRESLGLPIDQLPSRIPSLRIHSRSSFRSKRIPKDSNHSNHNRVENSNNTSFKKTLDNSTHENTKNSPAKGKKDRKRYLGLFNKN</sequence>
<keyword evidence="4" id="KW-1185">Reference proteome</keyword>
<dbReference type="PANTHER" id="PTHR11679">
    <property type="entry name" value="VESICLE PROTEIN SORTING-ASSOCIATED"/>
    <property type="match status" value="1"/>
</dbReference>
<organism evidence="3 4">
    <name type="scientific">Pneumocystis murina (strain B123)</name>
    <name type="common">Mouse pneumocystis pneumonia agent</name>
    <name type="synonym">Pneumocystis carinii f. sp. muris</name>
    <dbReference type="NCBI Taxonomy" id="1069680"/>
    <lineage>
        <taxon>Eukaryota</taxon>
        <taxon>Fungi</taxon>
        <taxon>Dikarya</taxon>
        <taxon>Ascomycota</taxon>
        <taxon>Taphrinomycotina</taxon>
        <taxon>Pneumocystomycetes</taxon>
        <taxon>Pneumocystaceae</taxon>
        <taxon>Pneumocystis</taxon>
    </lineage>
</organism>
<dbReference type="InterPro" id="IPR043127">
    <property type="entry name" value="Sec-1-like_dom3a"/>
</dbReference>
<dbReference type="AlphaFoldDB" id="M7PE42"/>
<dbReference type="OrthoDB" id="2228at2759"/>
<feature type="compositionally biased region" description="Basic and acidic residues" evidence="2">
    <location>
        <begin position="651"/>
        <end position="661"/>
    </location>
</feature>
<evidence type="ECO:0000256" key="2">
    <source>
        <dbReference type="SAM" id="MobiDB-lite"/>
    </source>
</evidence>
<dbReference type="PIRSF" id="PIRSF005715">
    <property type="entry name" value="VPS45_Sec1"/>
    <property type="match status" value="1"/>
</dbReference>
<comment type="caution">
    <text evidence="3">The sequence shown here is derived from an EMBL/GenBank/DDBJ whole genome shotgun (WGS) entry which is preliminary data.</text>
</comment>
<dbReference type="Gene3D" id="3.40.50.1910">
    <property type="match status" value="1"/>
</dbReference>
<dbReference type="Gene3D" id="3.40.50.2060">
    <property type="match status" value="1"/>
</dbReference>
<evidence type="ECO:0000256" key="1">
    <source>
        <dbReference type="ARBA" id="ARBA00009884"/>
    </source>
</evidence>
<dbReference type="Gene3D" id="1.25.40.60">
    <property type="match status" value="1"/>
</dbReference>
<dbReference type="GeneID" id="19896601"/>
<dbReference type="InterPro" id="IPR001619">
    <property type="entry name" value="Sec1-like"/>
</dbReference>
<dbReference type="OMA" id="PFTRPHT"/>
<reference evidence="4" key="1">
    <citation type="journal article" date="2016" name="Nat. Commun.">
        <title>Genome analysis of three Pneumocystis species reveals adaptation mechanisms to life exclusively in mammalian hosts.</title>
        <authorList>
            <person name="Ma L."/>
            <person name="Chen Z."/>
            <person name="Huang D.W."/>
            <person name="Kutty G."/>
            <person name="Ishihara M."/>
            <person name="Wang H."/>
            <person name="Abouelleil A."/>
            <person name="Bishop L."/>
            <person name="Davey E."/>
            <person name="Deng R."/>
            <person name="Deng X."/>
            <person name="Fan L."/>
            <person name="Fantoni G."/>
            <person name="Fitzgerald M."/>
            <person name="Gogineni E."/>
            <person name="Goldberg J.M."/>
            <person name="Handley G."/>
            <person name="Hu X."/>
            <person name="Huber C."/>
            <person name="Jiao X."/>
            <person name="Jones K."/>
            <person name="Levin J.Z."/>
            <person name="Liu Y."/>
            <person name="Macdonald P."/>
            <person name="Melnikov A."/>
            <person name="Raley C."/>
            <person name="Sassi M."/>
            <person name="Sherman B.T."/>
            <person name="Song X."/>
            <person name="Sykes S."/>
            <person name="Tran B."/>
            <person name="Walsh L."/>
            <person name="Xia Y."/>
            <person name="Yang J."/>
            <person name="Young S."/>
            <person name="Zeng Q."/>
            <person name="Zheng X."/>
            <person name="Stephens R."/>
            <person name="Nusbaum C."/>
            <person name="Birren B.W."/>
            <person name="Azadi P."/>
            <person name="Lempicki R.A."/>
            <person name="Cuomo C.A."/>
            <person name="Kovacs J.A."/>
        </authorList>
    </citation>
    <scope>NUCLEOTIDE SEQUENCE [LARGE SCALE GENOMIC DNA]</scope>
    <source>
        <strain evidence="4">B123</strain>
    </source>
</reference>
<gene>
    <name evidence="3" type="ORF">PNEG_02914</name>
</gene>
<dbReference type="InterPro" id="IPR043154">
    <property type="entry name" value="Sec-1-like_dom1"/>
</dbReference>
<comment type="similarity">
    <text evidence="1">Belongs to the STXBP/unc-18/SEC1 family.</text>
</comment>
<dbReference type="Gene3D" id="3.90.830.10">
    <property type="entry name" value="Syntaxin Binding Protein 1, Chain A, domain 2"/>
    <property type="match status" value="1"/>
</dbReference>
<proteinExistence type="inferred from homology"/>
<evidence type="ECO:0000313" key="4">
    <source>
        <dbReference type="Proteomes" id="UP000011958"/>
    </source>
</evidence>
<dbReference type="RefSeq" id="XP_007874955.1">
    <property type="nucleotide sequence ID" value="XM_007876764.1"/>
</dbReference>
<dbReference type="Pfam" id="PF00995">
    <property type="entry name" value="Sec1"/>
    <property type="match status" value="1"/>
</dbReference>
<dbReference type="VEuPathDB" id="FungiDB:PNEG_02914"/>
<dbReference type="HOGENOM" id="CLU_009210_1_0_1"/>
<accession>M7PE42</accession>
<protein>
    <recommendedName>
        <fullName evidence="5">Sec1 family protein</fullName>
    </recommendedName>
</protein>